<dbReference type="RefSeq" id="WP_147744908.1">
    <property type="nucleotide sequence ID" value="NZ_VRUR01000002.1"/>
</dbReference>
<evidence type="ECO:0000256" key="2">
    <source>
        <dbReference type="SAM" id="SignalP"/>
    </source>
</evidence>
<name>A0A5C8V6J4_9FLAO</name>
<evidence type="ECO:0000313" key="5">
    <source>
        <dbReference type="Proteomes" id="UP000321456"/>
    </source>
</evidence>
<feature type="domain" description="Fibronectin type-III" evidence="3">
    <location>
        <begin position="171"/>
        <end position="259"/>
    </location>
</feature>
<evidence type="ECO:0000256" key="1">
    <source>
        <dbReference type="SAM" id="MobiDB-lite"/>
    </source>
</evidence>
<dbReference type="PROSITE" id="PS50853">
    <property type="entry name" value="FN3"/>
    <property type="match status" value="1"/>
</dbReference>
<accession>A0A5C8V6J4</accession>
<protein>
    <recommendedName>
        <fullName evidence="3">Fibronectin type-III domain-containing protein</fullName>
    </recommendedName>
</protein>
<dbReference type="Proteomes" id="UP000321456">
    <property type="component" value="Unassembled WGS sequence"/>
</dbReference>
<dbReference type="EMBL" id="VRUR01000002">
    <property type="protein sequence ID" value="TXN36137.1"/>
    <property type="molecule type" value="Genomic_DNA"/>
</dbReference>
<organism evidence="4 5">
    <name type="scientific">Flagellimonas hymeniacidonis</name>
    <dbReference type="NCBI Taxonomy" id="2603628"/>
    <lineage>
        <taxon>Bacteria</taxon>
        <taxon>Pseudomonadati</taxon>
        <taxon>Bacteroidota</taxon>
        <taxon>Flavobacteriia</taxon>
        <taxon>Flavobacteriales</taxon>
        <taxon>Flavobacteriaceae</taxon>
        <taxon>Flagellimonas</taxon>
    </lineage>
</organism>
<dbReference type="SUPFAM" id="SSF49265">
    <property type="entry name" value="Fibronectin type III"/>
    <property type="match status" value="1"/>
</dbReference>
<evidence type="ECO:0000259" key="3">
    <source>
        <dbReference type="PROSITE" id="PS50853"/>
    </source>
</evidence>
<dbReference type="InterPro" id="IPR003961">
    <property type="entry name" value="FN3_dom"/>
</dbReference>
<feature type="chain" id="PRO_5022704898" description="Fibronectin type-III domain-containing protein" evidence="2">
    <location>
        <begin position="20"/>
        <end position="403"/>
    </location>
</feature>
<dbReference type="CDD" id="cd00063">
    <property type="entry name" value="FN3"/>
    <property type="match status" value="1"/>
</dbReference>
<dbReference type="InterPro" id="IPR008979">
    <property type="entry name" value="Galactose-bd-like_sf"/>
</dbReference>
<feature type="region of interest" description="Disordered" evidence="1">
    <location>
        <begin position="165"/>
        <end position="185"/>
    </location>
</feature>
<dbReference type="InterPro" id="IPR036116">
    <property type="entry name" value="FN3_sf"/>
</dbReference>
<reference evidence="4 5" key="1">
    <citation type="submission" date="2019-08" db="EMBL/GenBank/DDBJ databases">
        <title>Professor.</title>
        <authorList>
            <person name="Park J.S."/>
        </authorList>
    </citation>
    <scope>NUCLEOTIDE SEQUENCE [LARGE SCALE GENOMIC DNA]</scope>
    <source>
        <strain evidence="4 5">176CP5-101</strain>
    </source>
</reference>
<dbReference type="Gene3D" id="2.60.120.260">
    <property type="entry name" value="Galactose-binding domain-like"/>
    <property type="match status" value="1"/>
</dbReference>
<keyword evidence="2" id="KW-0732">Signal</keyword>
<sequence length="403" mass="42762">MRKTIMHFLAILGTISIYAQELHTPSNAVSVNNESNSVTGWTGGSTMTADTTDPYHGTYAMKIVSTSTNTQNRRAEYSFTATNGETYDISVWAKVGSQANDPAFAVWDGLSGFSTTLISSTAWTEYTFTVTATSSAPVIRVFTGSGSGSTGDEIFIDRVSIIPQSSTDTQSPTAPTLSSTGQSDTTADFSWSGATDNIGVTGYKIFKDGVLEATLGNVNTYQATGLTASTAYNFTVTALDAANNESVVSNAVSVTTNSSGGGSSGGGSSVWSESSSVASYTGDVAVGTSTVPNGYRMAIDGKLITEEVKVQLSGNWPDYVFAKDYDLSSLEDVQKHIKEKGHLPNIPSAKEAEANGIEIGEMNRLLIEKIEELTLYILEQEERITKLESLQQSPPSKKVISGF</sequence>
<proteinExistence type="predicted"/>
<keyword evidence="5" id="KW-1185">Reference proteome</keyword>
<dbReference type="Gene3D" id="2.60.40.10">
    <property type="entry name" value="Immunoglobulins"/>
    <property type="match status" value="1"/>
</dbReference>
<dbReference type="InterPro" id="IPR013783">
    <property type="entry name" value="Ig-like_fold"/>
</dbReference>
<comment type="caution">
    <text evidence="4">The sequence shown here is derived from an EMBL/GenBank/DDBJ whole genome shotgun (WGS) entry which is preliminary data.</text>
</comment>
<dbReference type="AlphaFoldDB" id="A0A5C8V6J4"/>
<dbReference type="SUPFAM" id="SSF49785">
    <property type="entry name" value="Galactose-binding domain-like"/>
    <property type="match status" value="1"/>
</dbReference>
<feature type="signal peptide" evidence="2">
    <location>
        <begin position="1"/>
        <end position="19"/>
    </location>
</feature>
<evidence type="ECO:0000313" key="4">
    <source>
        <dbReference type="EMBL" id="TXN36137.1"/>
    </source>
</evidence>
<dbReference type="Pfam" id="PF00041">
    <property type="entry name" value="fn3"/>
    <property type="match status" value="1"/>
</dbReference>
<dbReference type="SMART" id="SM00060">
    <property type="entry name" value="FN3"/>
    <property type="match status" value="1"/>
</dbReference>
<gene>
    <name evidence="4" type="ORF">FVB32_16395</name>
</gene>